<dbReference type="EMBL" id="SRYB01000008">
    <property type="protein sequence ID" value="TGY79129.1"/>
    <property type="molecule type" value="Genomic_DNA"/>
</dbReference>
<accession>A0AC61RES2</accession>
<sequence length="373" mass="41782">MNNEKVRSNFAGTATAILLSFLLFYFPSVLAIYGHDDEPGIWTIFSIVMATLYTLIFCVNYFWIVPYSFFRSNKKVMFFILNAVIVTAACGLVPLWFETHGGLPRPRHLENLSLSIGQYLMGYLRFVVRDGIMMVLSIALAYALRLAQDRENMRRKRLELEAEQRRIELKSLKAQLNPHFLFNSLNNIYALIAISPERAQKALHDLSGMLRFMIYDAANSFVPLQKEMQFISDYVELMKLRLSSGIRLDCAITTSGSEGLTIAPLLFLTLVENAFKHVADNGNGAFISIAISTDEDSVICRVENSCGDTATRPSMSNGESGVGLTNVERQLRLIYPGVHSLTLKKEGGIFHARITIAKTAMTVSARGTQKPNQ</sequence>
<keyword evidence="1" id="KW-0808">Transferase</keyword>
<evidence type="ECO:0000313" key="2">
    <source>
        <dbReference type="Proteomes" id="UP000306319"/>
    </source>
</evidence>
<reference evidence="1" key="1">
    <citation type="submission" date="2019-04" db="EMBL/GenBank/DDBJ databases">
        <title>Microbes associate with the intestines of laboratory mice.</title>
        <authorList>
            <person name="Navarre W."/>
            <person name="Wong E."/>
            <person name="Huang K."/>
            <person name="Tropini C."/>
            <person name="Ng K."/>
            <person name="Yu B."/>
        </authorList>
    </citation>
    <scope>NUCLEOTIDE SEQUENCE</scope>
    <source>
        <strain evidence="1">NM04_E33</strain>
    </source>
</reference>
<proteinExistence type="predicted"/>
<dbReference type="Proteomes" id="UP000306319">
    <property type="component" value="Unassembled WGS sequence"/>
</dbReference>
<gene>
    <name evidence="1" type="ORF">E5331_07025</name>
</gene>
<name>A0AC61RES2_9BACT</name>
<evidence type="ECO:0000313" key="1">
    <source>
        <dbReference type="EMBL" id="TGY79129.1"/>
    </source>
</evidence>
<organism evidence="1 2">
    <name type="scientific">Lepagella muris</name>
    <dbReference type="NCBI Taxonomy" id="3032870"/>
    <lineage>
        <taxon>Bacteria</taxon>
        <taxon>Pseudomonadati</taxon>
        <taxon>Bacteroidota</taxon>
        <taxon>Bacteroidia</taxon>
        <taxon>Bacteroidales</taxon>
        <taxon>Muribaculaceae</taxon>
        <taxon>Lepagella</taxon>
    </lineage>
</organism>
<comment type="caution">
    <text evidence="1">The sequence shown here is derived from an EMBL/GenBank/DDBJ whole genome shotgun (WGS) entry which is preliminary data.</text>
</comment>
<keyword evidence="2" id="KW-1185">Reference proteome</keyword>
<protein>
    <submittedName>
        <fullName evidence="1">Sensor histidine kinase</fullName>
    </submittedName>
</protein>
<keyword evidence="1" id="KW-0418">Kinase</keyword>